<keyword evidence="7" id="KW-1185">Reference proteome</keyword>
<sequence length="234" mass="26738">MSSSVKVLSAWRSPFGVRVLIALKEKGVEYEYIEEEDLLENKSKLLLESNPVYKKVPVLIHNGKPICESLIILQYIDETWPSHDNNGFLPPDPYERAIVRFWADYADKKIFEAILLIWKNAKGELVEQGRKIMKESMATLDKALKDVVRGGPYFGGENINLVDITLATWLSWIETAETFGNFKSLEENICPYLCEWAKLVVQHPSVKEGLATIPTQKVLESARETRKKYFGISE</sequence>
<comment type="catalytic activity">
    <reaction evidence="3">
        <text>RX + glutathione = an S-substituted glutathione + a halide anion + H(+)</text>
        <dbReference type="Rhea" id="RHEA:16437"/>
        <dbReference type="ChEBI" id="CHEBI:15378"/>
        <dbReference type="ChEBI" id="CHEBI:16042"/>
        <dbReference type="ChEBI" id="CHEBI:17792"/>
        <dbReference type="ChEBI" id="CHEBI:57925"/>
        <dbReference type="ChEBI" id="CHEBI:90779"/>
        <dbReference type="EC" id="2.5.1.18"/>
    </reaction>
</comment>
<organism evidence="6 7">
    <name type="scientific">Adiantum capillus-veneris</name>
    <name type="common">Maidenhair fern</name>
    <dbReference type="NCBI Taxonomy" id="13818"/>
    <lineage>
        <taxon>Eukaryota</taxon>
        <taxon>Viridiplantae</taxon>
        <taxon>Streptophyta</taxon>
        <taxon>Embryophyta</taxon>
        <taxon>Tracheophyta</taxon>
        <taxon>Polypodiopsida</taxon>
        <taxon>Polypodiidae</taxon>
        <taxon>Polypodiales</taxon>
        <taxon>Pteridineae</taxon>
        <taxon>Pteridaceae</taxon>
        <taxon>Vittarioideae</taxon>
        <taxon>Adiantum</taxon>
    </lineage>
</organism>
<dbReference type="CDD" id="cd03058">
    <property type="entry name" value="GST_N_Tau"/>
    <property type="match status" value="1"/>
</dbReference>
<dbReference type="InterPro" id="IPR036249">
    <property type="entry name" value="Thioredoxin-like_sf"/>
</dbReference>
<evidence type="ECO:0000256" key="1">
    <source>
        <dbReference type="ARBA" id="ARBA00012452"/>
    </source>
</evidence>
<dbReference type="AlphaFoldDB" id="A0A9D4USP9"/>
<dbReference type="GO" id="GO:0006749">
    <property type="term" value="P:glutathione metabolic process"/>
    <property type="evidence" value="ECO:0007669"/>
    <property type="project" value="InterPro"/>
</dbReference>
<dbReference type="SUPFAM" id="SSF47616">
    <property type="entry name" value="GST C-terminal domain-like"/>
    <property type="match status" value="1"/>
</dbReference>
<dbReference type="InterPro" id="IPR045074">
    <property type="entry name" value="GST_C_Tau"/>
</dbReference>
<evidence type="ECO:0000256" key="2">
    <source>
        <dbReference type="ARBA" id="ARBA00022679"/>
    </source>
</evidence>
<dbReference type="SFLD" id="SFLDG00358">
    <property type="entry name" value="Main_(cytGST)"/>
    <property type="match status" value="1"/>
</dbReference>
<dbReference type="CDD" id="cd03185">
    <property type="entry name" value="GST_C_Tau"/>
    <property type="match status" value="1"/>
</dbReference>
<dbReference type="Gene3D" id="1.20.1050.10">
    <property type="match status" value="1"/>
</dbReference>
<feature type="domain" description="GST N-terminal" evidence="4">
    <location>
        <begin position="3"/>
        <end position="84"/>
    </location>
</feature>
<dbReference type="GO" id="GO:0005737">
    <property type="term" value="C:cytoplasm"/>
    <property type="evidence" value="ECO:0007669"/>
    <property type="project" value="TreeGrafter"/>
</dbReference>
<proteinExistence type="predicted"/>
<dbReference type="PANTHER" id="PTHR11260">
    <property type="entry name" value="GLUTATHIONE S-TRANSFERASE, GST, SUPERFAMILY, GST DOMAIN CONTAINING"/>
    <property type="match status" value="1"/>
</dbReference>
<keyword evidence="2" id="KW-0808">Transferase</keyword>
<dbReference type="InterPro" id="IPR045073">
    <property type="entry name" value="Omega/Tau-like"/>
</dbReference>
<dbReference type="EC" id="2.5.1.18" evidence="1"/>
<accession>A0A9D4USP9</accession>
<protein>
    <recommendedName>
        <fullName evidence="1">glutathione transferase</fullName>
        <ecNumber evidence="1">2.5.1.18</ecNumber>
    </recommendedName>
</protein>
<evidence type="ECO:0000313" key="6">
    <source>
        <dbReference type="EMBL" id="KAI5072807.1"/>
    </source>
</evidence>
<evidence type="ECO:0000313" key="7">
    <source>
        <dbReference type="Proteomes" id="UP000886520"/>
    </source>
</evidence>
<dbReference type="Pfam" id="PF02798">
    <property type="entry name" value="GST_N"/>
    <property type="match status" value="1"/>
</dbReference>
<dbReference type="SFLD" id="SFLDG01152">
    <property type="entry name" value="Main.3:_Omega-_and_Tau-like"/>
    <property type="match status" value="1"/>
</dbReference>
<dbReference type="Pfam" id="PF13410">
    <property type="entry name" value="GST_C_2"/>
    <property type="match status" value="1"/>
</dbReference>
<dbReference type="OrthoDB" id="202840at2759"/>
<dbReference type="SFLD" id="SFLDS00019">
    <property type="entry name" value="Glutathione_Transferase_(cytos"/>
    <property type="match status" value="1"/>
</dbReference>
<dbReference type="SUPFAM" id="SSF52833">
    <property type="entry name" value="Thioredoxin-like"/>
    <property type="match status" value="1"/>
</dbReference>
<reference evidence="6" key="1">
    <citation type="submission" date="2021-01" db="EMBL/GenBank/DDBJ databases">
        <title>Adiantum capillus-veneris genome.</title>
        <authorList>
            <person name="Fang Y."/>
            <person name="Liao Q."/>
        </authorList>
    </citation>
    <scope>NUCLEOTIDE SEQUENCE</scope>
    <source>
        <strain evidence="6">H3</strain>
        <tissue evidence="6">Leaf</tissue>
    </source>
</reference>
<gene>
    <name evidence="6" type="ORF">GOP47_0012913</name>
</gene>
<evidence type="ECO:0000259" key="5">
    <source>
        <dbReference type="PROSITE" id="PS50405"/>
    </source>
</evidence>
<dbReference type="InterPro" id="IPR040079">
    <property type="entry name" value="Glutathione_S-Trfase"/>
</dbReference>
<comment type="caution">
    <text evidence="6">The sequence shown here is derived from an EMBL/GenBank/DDBJ whole genome shotgun (WGS) entry which is preliminary data.</text>
</comment>
<evidence type="ECO:0000259" key="4">
    <source>
        <dbReference type="PROSITE" id="PS50404"/>
    </source>
</evidence>
<dbReference type="Proteomes" id="UP000886520">
    <property type="component" value="Chromosome 12"/>
</dbReference>
<dbReference type="PANTHER" id="PTHR11260:SF781">
    <property type="entry name" value="GLUTATHIONE S-TRANSFERASE U19"/>
    <property type="match status" value="1"/>
</dbReference>
<dbReference type="PROSITE" id="PS50404">
    <property type="entry name" value="GST_NTER"/>
    <property type="match status" value="1"/>
</dbReference>
<dbReference type="EMBL" id="JABFUD020000012">
    <property type="protein sequence ID" value="KAI5072807.1"/>
    <property type="molecule type" value="Genomic_DNA"/>
</dbReference>
<dbReference type="InterPro" id="IPR036282">
    <property type="entry name" value="Glutathione-S-Trfase_C_sf"/>
</dbReference>
<dbReference type="GO" id="GO:0004364">
    <property type="term" value="F:glutathione transferase activity"/>
    <property type="evidence" value="ECO:0007669"/>
    <property type="project" value="UniProtKB-EC"/>
</dbReference>
<dbReference type="InterPro" id="IPR004045">
    <property type="entry name" value="Glutathione_S-Trfase_N"/>
</dbReference>
<dbReference type="FunFam" id="3.40.30.10:FF:000014">
    <property type="entry name" value="Tau class glutathione S-transferase"/>
    <property type="match status" value="1"/>
</dbReference>
<dbReference type="Gene3D" id="3.40.30.10">
    <property type="entry name" value="Glutaredoxin"/>
    <property type="match status" value="1"/>
</dbReference>
<name>A0A9D4USP9_ADICA</name>
<evidence type="ECO:0000256" key="3">
    <source>
        <dbReference type="ARBA" id="ARBA00047960"/>
    </source>
</evidence>
<feature type="domain" description="GST C-terminal" evidence="5">
    <location>
        <begin position="92"/>
        <end position="230"/>
    </location>
</feature>
<dbReference type="PROSITE" id="PS50405">
    <property type="entry name" value="GST_CTER"/>
    <property type="match status" value="1"/>
</dbReference>
<dbReference type="InterPro" id="IPR010987">
    <property type="entry name" value="Glutathione-S-Trfase_C-like"/>
</dbReference>